<feature type="domain" description="Glycosyl hydrolase family 13 catalytic" evidence="3">
    <location>
        <begin position="111"/>
        <end position="507"/>
    </location>
</feature>
<dbReference type="InterPro" id="IPR014756">
    <property type="entry name" value="Ig_E-set"/>
</dbReference>
<dbReference type="InterPro" id="IPR015171">
    <property type="entry name" value="Cyc-maltodext_N"/>
</dbReference>
<dbReference type="InterPro" id="IPR013783">
    <property type="entry name" value="Ig-like_fold"/>
</dbReference>
<dbReference type="Gene3D" id="2.60.40.1180">
    <property type="entry name" value="Golgi alpha-mannosidase II"/>
    <property type="match status" value="1"/>
</dbReference>
<keyword evidence="2" id="KW-0326">Glycosidase</keyword>
<evidence type="ECO:0000256" key="2">
    <source>
        <dbReference type="ARBA" id="ARBA00023295"/>
    </source>
</evidence>
<dbReference type="GO" id="GO:0005975">
    <property type="term" value="P:carbohydrate metabolic process"/>
    <property type="evidence" value="ECO:0007669"/>
    <property type="project" value="InterPro"/>
</dbReference>
<dbReference type="SMART" id="SM00642">
    <property type="entry name" value="Aamy"/>
    <property type="match status" value="1"/>
</dbReference>
<dbReference type="InterPro" id="IPR017853">
    <property type="entry name" value="GH"/>
</dbReference>
<keyword evidence="1" id="KW-0378">Hydrolase</keyword>
<dbReference type="SUPFAM" id="SSF51445">
    <property type="entry name" value="(Trans)glycosidases"/>
    <property type="match status" value="1"/>
</dbReference>
<reference evidence="4" key="2">
    <citation type="journal article" date="2021" name="PeerJ">
        <title>Extensive microbial diversity within the chicken gut microbiome revealed by metagenomics and culture.</title>
        <authorList>
            <person name="Gilroy R."/>
            <person name="Ravi A."/>
            <person name="Getino M."/>
            <person name="Pursley I."/>
            <person name="Horton D.L."/>
            <person name="Alikhan N.F."/>
            <person name="Baker D."/>
            <person name="Gharbi K."/>
            <person name="Hall N."/>
            <person name="Watson M."/>
            <person name="Adriaenssens E.M."/>
            <person name="Foster-Nyarko E."/>
            <person name="Jarju S."/>
            <person name="Secka A."/>
            <person name="Antonio M."/>
            <person name="Oren A."/>
            <person name="Chaudhuri R.R."/>
            <person name="La Ragione R."/>
            <person name="Hildebrand F."/>
            <person name="Pallen M.J."/>
        </authorList>
    </citation>
    <scope>NUCLEOTIDE SEQUENCE</scope>
    <source>
        <strain evidence="4">3924</strain>
    </source>
</reference>
<dbReference type="PANTHER" id="PTHR10357">
    <property type="entry name" value="ALPHA-AMYLASE FAMILY MEMBER"/>
    <property type="match status" value="1"/>
</dbReference>
<dbReference type="Pfam" id="PF09087">
    <property type="entry name" value="Cyc-maltodext_N"/>
    <property type="match status" value="1"/>
</dbReference>
<evidence type="ECO:0000259" key="3">
    <source>
        <dbReference type="SMART" id="SM00642"/>
    </source>
</evidence>
<dbReference type="Proteomes" id="UP000712007">
    <property type="component" value="Unassembled WGS sequence"/>
</dbReference>
<name>A0A940DLD9_9BACT</name>
<comment type="caution">
    <text evidence="4">The sequence shown here is derived from an EMBL/GenBank/DDBJ whole genome shotgun (WGS) entry which is preliminary data.</text>
</comment>
<dbReference type="InterPro" id="IPR006047">
    <property type="entry name" value="GH13_cat_dom"/>
</dbReference>
<dbReference type="InterPro" id="IPR013780">
    <property type="entry name" value="Glyco_hydro_b"/>
</dbReference>
<dbReference type="AlphaFoldDB" id="A0A940DLD9"/>
<reference evidence="4" key="1">
    <citation type="submission" date="2020-10" db="EMBL/GenBank/DDBJ databases">
        <authorList>
            <person name="Gilroy R."/>
        </authorList>
    </citation>
    <scope>NUCLEOTIDE SEQUENCE</scope>
    <source>
        <strain evidence="4">3924</strain>
    </source>
</reference>
<dbReference type="Pfam" id="PF10438">
    <property type="entry name" value="Cyc-maltodext_C"/>
    <property type="match status" value="1"/>
</dbReference>
<sequence>MAKKDLVTRVEPAEWWAGMAHEELQLMLYGEDIAEAEVRFEDDALRIDRIERTDNPNYMFLYVDVKDAAAGDYKLMVKKGGKRQAIAYRLNSRREGSALRRSFGTEDAIYLIMPDRFANGNRENDLVEGYHEGVVPGDLKMRQGGDIEGIIRHLDYIADLGMTAVWTTPMLEDNDLSMSYHHYACTDYYKVDPRFGTNRDYRRLADECHLRGLKLIIDVVPNHCGWQHWWHNDLPAKDWYNRWEEFTRTNYNTTVWTDPHRSDYDMKLLRDGWFDTNMPDMNLNNPLVFDYVRQAYTYWIEYADIDGVRVDTYPYNDIHTAARLMNALNREYPNLTIVGECWVKSVTEMAYYQTGANNRDGFDSGLQSVMDFTMKDYFDCVFKEPEAWNTGVIRFYNHMALDFAIPNPDMVMNMLDNHDMSRFAAEVNYDKRLYKMGLALVSTLRGYPQFYYGDEIMQISPKGGYENCRHNMMGGWDGDPRSVFTREGRTADENEIYDYLSALLNFRKACPAFHTGSKMKQFIPRDGIYTFFLYQGDAKVMVVTNNNEEERVLQTAPFAEMEIEGHTVRSVTSGEEFVMGKELRVPGKTVLVLEIM</sequence>
<dbReference type="SUPFAM" id="SSF81296">
    <property type="entry name" value="E set domains"/>
    <property type="match status" value="1"/>
</dbReference>
<dbReference type="EMBL" id="JADIMV010000076">
    <property type="protein sequence ID" value="MBO8439902.1"/>
    <property type="molecule type" value="Genomic_DNA"/>
</dbReference>
<dbReference type="PANTHER" id="PTHR10357:SF210">
    <property type="entry name" value="MALTODEXTRIN GLUCOSIDASE"/>
    <property type="match status" value="1"/>
</dbReference>
<dbReference type="Gene3D" id="2.60.40.10">
    <property type="entry name" value="Immunoglobulins"/>
    <property type="match status" value="1"/>
</dbReference>
<protein>
    <submittedName>
        <fullName evidence="4">Cyclomaltodextrinase N-terminal domain-containing protein</fullName>
    </submittedName>
</protein>
<dbReference type="Pfam" id="PF00128">
    <property type="entry name" value="Alpha-amylase"/>
    <property type="match status" value="1"/>
</dbReference>
<evidence type="ECO:0000256" key="1">
    <source>
        <dbReference type="ARBA" id="ARBA00022801"/>
    </source>
</evidence>
<organism evidence="4 5">
    <name type="scientific">Candidatus Aphodosoma intestinipullorum</name>
    <dbReference type="NCBI Taxonomy" id="2840674"/>
    <lineage>
        <taxon>Bacteria</taxon>
        <taxon>Pseudomonadati</taxon>
        <taxon>Bacteroidota</taxon>
        <taxon>Bacteroidia</taxon>
        <taxon>Bacteroidales</taxon>
        <taxon>Candidatus Aphodosoma</taxon>
    </lineage>
</organism>
<evidence type="ECO:0000313" key="5">
    <source>
        <dbReference type="Proteomes" id="UP000712007"/>
    </source>
</evidence>
<gene>
    <name evidence="4" type="ORF">IAC51_04550</name>
</gene>
<accession>A0A940DLD9</accession>
<proteinExistence type="predicted"/>
<dbReference type="GO" id="GO:0016798">
    <property type="term" value="F:hydrolase activity, acting on glycosyl bonds"/>
    <property type="evidence" value="ECO:0007669"/>
    <property type="project" value="UniProtKB-KW"/>
</dbReference>
<dbReference type="SUPFAM" id="SSF51011">
    <property type="entry name" value="Glycosyl hydrolase domain"/>
    <property type="match status" value="1"/>
</dbReference>
<dbReference type="InterPro" id="IPR019492">
    <property type="entry name" value="Cyclo-malto-dextrinase_C"/>
</dbReference>
<dbReference type="Gene3D" id="3.20.20.80">
    <property type="entry name" value="Glycosidases"/>
    <property type="match status" value="1"/>
</dbReference>
<evidence type="ECO:0000313" key="4">
    <source>
        <dbReference type="EMBL" id="MBO8439902.1"/>
    </source>
</evidence>